<evidence type="ECO:0000313" key="2">
    <source>
        <dbReference type="EMBL" id="KAL0636178.1"/>
    </source>
</evidence>
<reference evidence="2 3" key="1">
    <citation type="submission" date="2024-02" db="EMBL/GenBank/DDBJ databases">
        <title>Discinaceae phylogenomics.</title>
        <authorList>
            <person name="Dirks A.C."/>
            <person name="James T.Y."/>
        </authorList>
    </citation>
    <scope>NUCLEOTIDE SEQUENCE [LARGE SCALE GENOMIC DNA]</scope>
    <source>
        <strain evidence="2 3">ACD0624</strain>
    </source>
</reference>
<dbReference type="Gene3D" id="3.40.50.1820">
    <property type="entry name" value="alpha/beta hydrolase"/>
    <property type="match status" value="1"/>
</dbReference>
<accession>A0ABR3GJR3</accession>
<dbReference type="PANTHER" id="PTHR47842">
    <property type="entry name" value="EXPRESSED PROTEIN"/>
    <property type="match status" value="1"/>
</dbReference>
<evidence type="ECO:0000256" key="1">
    <source>
        <dbReference type="SAM" id="MobiDB-lite"/>
    </source>
</evidence>
<keyword evidence="3" id="KW-1185">Reference proteome</keyword>
<organism evidence="2 3">
    <name type="scientific">Discina gigas</name>
    <dbReference type="NCBI Taxonomy" id="1032678"/>
    <lineage>
        <taxon>Eukaryota</taxon>
        <taxon>Fungi</taxon>
        <taxon>Dikarya</taxon>
        <taxon>Ascomycota</taxon>
        <taxon>Pezizomycotina</taxon>
        <taxon>Pezizomycetes</taxon>
        <taxon>Pezizales</taxon>
        <taxon>Discinaceae</taxon>
        <taxon>Discina</taxon>
    </lineage>
</organism>
<proteinExistence type="predicted"/>
<name>A0ABR3GJR3_9PEZI</name>
<dbReference type="EMBL" id="JBBBZM010000055">
    <property type="protein sequence ID" value="KAL0636178.1"/>
    <property type="molecule type" value="Genomic_DNA"/>
</dbReference>
<feature type="region of interest" description="Disordered" evidence="1">
    <location>
        <begin position="188"/>
        <end position="230"/>
    </location>
</feature>
<evidence type="ECO:0000313" key="3">
    <source>
        <dbReference type="Proteomes" id="UP001447188"/>
    </source>
</evidence>
<comment type="caution">
    <text evidence="2">The sequence shown here is derived from an EMBL/GenBank/DDBJ whole genome shotgun (WGS) entry which is preliminary data.</text>
</comment>
<dbReference type="Proteomes" id="UP001447188">
    <property type="component" value="Unassembled WGS sequence"/>
</dbReference>
<feature type="compositionally biased region" description="Low complexity" evidence="1">
    <location>
        <begin position="216"/>
        <end position="230"/>
    </location>
</feature>
<dbReference type="SUPFAM" id="SSF53474">
    <property type="entry name" value="alpha/beta-Hydrolases"/>
    <property type="match status" value="1"/>
</dbReference>
<sequence length="407" mass="44513">MGKKTLLLCFIHGFKGNDDTFDGFPQDLKVLIGNALPHLNVETVVYPRYETRGDLASSVANFREWLQTRVIDLEVAAGTPAPIIDPSVRTILVAHSMGGIVAADALLSIIDDESVTFANGRTHKKGTGFMFPYIQGILAFDTPYLGLSPIIFTHTATTHLRSASATVAQLSTLASGYFATKAASEGSNVIQKQHDAKEARKRSGSTSSSSKRHTPRSPSSNKETTVAQPAPAPAVEATIFGGWGKVMAYAGAASVLAAGGAAAYFKRDELAQGYTWVSSHMEFVGVLMKTEEMEMRLRRATKVPGVGFADYYTALGERGVDKGERTFIILPSMNSEHYKLFHRCVNPKVKDEVEAHVSMFSPKSNPWYYEMRTSVRDQIVEWIKGDWSEVRKGSPERSQGPGRGERL</sequence>
<protein>
    <recommendedName>
        <fullName evidence="4">DUF676 domain-containing protein</fullName>
    </recommendedName>
</protein>
<gene>
    <name evidence="2" type="ORF">Q9L58_004852</name>
</gene>
<evidence type="ECO:0008006" key="4">
    <source>
        <dbReference type="Google" id="ProtNLM"/>
    </source>
</evidence>
<dbReference type="PANTHER" id="PTHR47842:SF1">
    <property type="entry name" value="DUF676 DOMAIN-CONTAINING PROTEIN"/>
    <property type="match status" value="1"/>
</dbReference>
<dbReference type="InterPro" id="IPR029058">
    <property type="entry name" value="AB_hydrolase_fold"/>
</dbReference>